<reference evidence="1" key="1">
    <citation type="submission" date="2021-09" db="EMBL/GenBank/DDBJ databases">
        <title>Isolation and characterization of 3-chlorobenzoate degrading bacteria from soils in Shizuoka.</title>
        <authorList>
            <person name="Ifat A."/>
            <person name="Ogawa N."/>
            <person name="Kimbara K."/>
            <person name="Moriuchi R."/>
            <person name="Dohra H."/>
            <person name="Shintani M."/>
        </authorList>
    </citation>
    <scope>NUCLEOTIDE SEQUENCE</scope>
    <source>
        <strain evidence="1">19CS2-2</strain>
    </source>
</reference>
<evidence type="ECO:0000313" key="1">
    <source>
        <dbReference type="EMBL" id="GJH20540.1"/>
    </source>
</evidence>
<evidence type="ECO:0000313" key="2">
    <source>
        <dbReference type="Proteomes" id="UP001055013"/>
    </source>
</evidence>
<dbReference type="EMBL" id="BPUR01000020">
    <property type="protein sequence ID" value="GJH20540.1"/>
    <property type="molecule type" value="Genomic_DNA"/>
</dbReference>
<keyword evidence="1" id="KW-0808">Transferase</keyword>
<organism evidence="1 2">
    <name type="scientific">Caballeronia novacaledonica</name>
    <dbReference type="NCBI Taxonomy" id="1544861"/>
    <lineage>
        <taxon>Bacteria</taxon>
        <taxon>Pseudomonadati</taxon>
        <taxon>Pseudomonadota</taxon>
        <taxon>Betaproteobacteria</taxon>
        <taxon>Burkholderiales</taxon>
        <taxon>Burkholderiaceae</taxon>
        <taxon>Caballeronia</taxon>
    </lineage>
</organism>
<gene>
    <name evidence="1" type="ORF">CBA19CS22_28380</name>
</gene>
<sequence>MEINKIREFTYERYRSNNFFPSLDGLRAIAVVLVLIVHYGGEGSQFLTGWLGVQMFFVLSGFLITTLLLRESDKYGGISLKHFYLRRVFRIVPVYYLVLAFTVWQTWRLGGESWDQLKVALPYYLTFMNEQTGAAPWKPTWTLGIEWKFYLVWPLLAFFVARGTLGRMLVAAIAAAFLCKFWATPHINAYHYSVLLMGSVLAIVMHDRRGFAVVSQLGRPWISVAVFIGFLFFQTRVGDFKKALGDASLANLYGLAVVILLPAVLGPNLPGRILASKPMVFIGERSYSMYLTQVVVSQMVTGFAPWREHGWAYVAQIVVLSMVVSDAMLRYVEKPAKRVGEHIGKNLRRESVHRPGAVSAVATTQDF</sequence>
<accession>A0ACB5QZH7</accession>
<comment type="caution">
    <text evidence="1">The sequence shown here is derived from an EMBL/GenBank/DDBJ whole genome shotgun (WGS) entry which is preliminary data.</text>
</comment>
<keyword evidence="2" id="KW-1185">Reference proteome</keyword>
<protein>
    <submittedName>
        <fullName evidence="1">Acyltransferase family protein</fullName>
    </submittedName>
</protein>
<dbReference type="Proteomes" id="UP001055013">
    <property type="component" value="Unassembled WGS sequence"/>
</dbReference>
<proteinExistence type="predicted"/>
<name>A0ACB5QZH7_9BURK</name>
<keyword evidence="1" id="KW-0012">Acyltransferase</keyword>